<dbReference type="GO" id="GO:0016151">
    <property type="term" value="F:nickel cation binding"/>
    <property type="evidence" value="ECO:0007669"/>
    <property type="project" value="InterPro"/>
</dbReference>
<dbReference type="EMBL" id="DROD01000229">
    <property type="protein sequence ID" value="HHJ52209.1"/>
    <property type="molecule type" value="Genomic_DNA"/>
</dbReference>
<name>A0A7V5UEI3_CALAY</name>
<dbReference type="PANTHER" id="PTHR30134">
    <property type="entry name" value="HYDROGENASE PROTEIN ASSEMBLY PROTEIN, NICKEL CHAPERONE"/>
    <property type="match status" value="1"/>
</dbReference>
<dbReference type="Pfam" id="PF02492">
    <property type="entry name" value="cobW"/>
    <property type="match status" value="1"/>
</dbReference>
<keyword evidence="5" id="KW-0378">Hydrolase</keyword>
<keyword evidence="3" id="KW-0479">Metal-binding</keyword>
<dbReference type="AlphaFoldDB" id="A0A7V5UEI3"/>
<feature type="domain" description="CobW/HypB/UreG nucleotide-binding" evidence="9">
    <location>
        <begin position="85"/>
        <end position="244"/>
    </location>
</feature>
<feature type="region of interest" description="Disordered" evidence="8">
    <location>
        <begin position="23"/>
        <end position="55"/>
    </location>
</feature>
<dbReference type="InterPro" id="IPR004392">
    <property type="entry name" value="Hyd_mat_HypB"/>
</dbReference>
<keyword evidence="4" id="KW-0547">Nucleotide-binding</keyword>
<gene>
    <name evidence="10" type="primary">hypB</name>
    <name evidence="10" type="ORF">ENJ89_03350</name>
</gene>
<evidence type="ECO:0000259" key="9">
    <source>
        <dbReference type="Pfam" id="PF02492"/>
    </source>
</evidence>
<evidence type="ECO:0000256" key="6">
    <source>
        <dbReference type="ARBA" id="ARBA00022833"/>
    </source>
</evidence>
<protein>
    <submittedName>
        <fullName evidence="10">Hydrogenase accessory protein HypB</fullName>
    </submittedName>
</protein>
<reference evidence="10" key="1">
    <citation type="journal article" date="2020" name="mSystems">
        <title>Genome- and Community-Level Interaction Insights into Carbon Utilization and Element Cycling Functions of Hydrothermarchaeota in Hydrothermal Sediment.</title>
        <authorList>
            <person name="Zhou Z."/>
            <person name="Liu Y."/>
            <person name="Xu W."/>
            <person name="Pan J."/>
            <person name="Luo Z.H."/>
            <person name="Li M."/>
        </authorList>
    </citation>
    <scope>NUCLEOTIDE SEQUENCE [LARGE SCALE GENOMIC DNA]</scope>
    <source>
        <strain evidence="10">HyVt-527</strain>
    </source>
</reference>
<dbReference type="GO" id="GO:0051604">
    <property type="term" value="P:protein maturation"/>
    <property type="evidence" value="ECO:0007669"/>
    <property type="project" value="InterPro"/>
</dbReference>
<dbReference type="Proteomes" id="UP000886124">
    <property type="component" value="Unassembled WGS sequence"/>
</dbReference>
<evidence type="ECO:0000256" key="5">
    <source>
        <dbReference type="ARBA" id="ARBA00022801"/>
    </source>
</evidence>
<dbReference type="InterPro" id="IPR003495">
    <property type="entry name" value="CobW/HypB/UreG_nucleotide-bd"/>
</dbReference>
<dbReference type="PIRSF" id="PIRSF005624">
    <property type="entry name" value="Ni-bind_GTPase"/>
    <property type="match status" value="1"/>
</dbReference>
<proteinExistence type="inferred from homology"/>
<dbReference type="SUPFAM" id="SSF52540">
    <property type="entry name" value="P-loop containing nucleoside triphosphate hydrolases"/>
    <property type="match status" value="1"/>
</dbReference>
<evidence type="ECO:0000256" key="7">
    <source>
        <dbReference type="ARBA" id="ARBA00023134"/>
    </source>
</evidence>
<dbReference type="GO" id="GO:0005525">
    <property type="term" value="F:GTP binding"/>
    <property type="evidence" value="ECO:0007669"/>
    <property type="project" value="UniProtKB-KW"/>
</dbReference>
<dbReference type="CDD" id="cd05390">
    <property type="entry name" value="HypB"/>
    <property type="match status" value="1"/>
</dbReference>
<dbReference type="PANTHER" id="PTHR30134:SF2">
    <property type="entry name" value="HYDROGENASE MATURATION FACTOR HYPB"/>
    <property type="match status" value="1"/>
</dbReference>
<sequence length="270" mass="30177">MCDTCGCGQSDPVMTILDEDGNSKQIGHEHEHDHHDHNHGADQHHSHEHSHGHDIEVEEDVLSRNNLLAERTRGFLEAKNVLALNLVSSPGSGKTTLLERTILDLKNEFPFAVIEGDQQTLNDAQRIQATGSKVIQINTGQGCHLDAHMVNHAVKSLNLKENSILLIENVGNLVCPALFDLGEQAKVVIISVTEGDDKPIKYPTMFQVSDLCVINKIDLLPYVDFDVQVMQDYARKVNPNIEFVQLSAKTGEGLDHWYAWLKRKKEQRNG</sequence>
<dbReference type="GO" id="GO:0003924">
    <property type="term" value="F:GTPase activity"/>
    <property type="evidence" value="ECO:0007669"/>
    <property type="project" value="InterPro"/>
</dbReference>
<evidence type="ECO:0000256" key="4">
    <source>
        <dbReference type="ARBA" id="ARBA00022741"/>
    </source>
</evidence>
<dbReference type="InterPro" id="IPR027417">
    <property type="entry name" value="P-loop_NTPase"/>
</dbReference>
<accession>A0A7V5UEI3</accession>
<comment type="similarity">
    <text evidence="1">Belongs to the SIMIBI class G3E GTPase family. HypB/HupM subfamily.</text>
</comment>
<organism evidence="10">
    <name type="scientific">Caldithrix abyssi</name>
    <dbReference type="NCBI Taxonomy" id="187145"/>
    <lineage>
        <taxon>Bacteria</taxon>
        <taxon>Pseudomonadati</taxon>
        <taxon>Calditrichota</taxon>
        <taxon>Calditrichia</taxon>
        <taxon>Calditrichales</taxon>
        <taxon>Calditrichaceae</taxon>
        <taxon>Caldithrix</taxon>
    </lineage>
</organism>
<keyword evidence="2" id="KW-0533">Nickel</keyword>
<keyword evidence="7" id="KW-0342">GTP-binding</keyword>
<evidence type="ECO:0000313" key="10">
    <source>
        <dbReference type="EMBL" id="HHJ52209.1"/>
    </source>
</evidence>
<evidence type="ECO:0000256" key="8">
    <source>
        <dbReference type="SAM" id="MobiDB-lite"/>
    </source>
</evidence>
<keyword evidence="6" id="KW-0862">Zinc</keyword>
<evidence type="ECO:0000256" key="3">
    <source>
        <dbReference type="ARBA" id="ARBA00022723"/>
    </source>
</evidence>
<comment type="caution">
    <text evidence="10">The sequence shown here is derived from an EMBL/GenBank/DDBJ whole genome shotgun (WGS) entry which is preliminary data.</text>
</comment>
<feature type="compositionally biased region" description="Basic and acidic residues" evidence="8">
    <location>
        <begin position="26"/>
        <end position="55"/>
    </location>
</feature>
<dbReference type="GO" id="GO:0008270">
    <property type="term" value="F:zinc ion binding"/>
    <property type="evidence" value="ECO:0007669"/>
    <property type="project" value="TreeGrafter"/>
</dbReference>
<evidence type="ECO:0000256" key="1">
    <source>
        <dbReference type="ARBA" id="ARBA00006211"/>
    </source>
</evidence>
<evidence type="ECO:0000256" key="2">
    <source>
        <dbReference type="ARBA" id="ARBA00022596"/>
    </source>
</evidence>
<dbReference type="NCBIfam" id="TIGR00073">
    <property type="entry name" value="hypB"/>
    <property type="match status" value="1"/>
</dbReference>
<dbReference type="Gene3D" id="3.40.50.300">
    <property type="entry name" value="P-loop containing nucleotide triphosphate hydrolases"/>
    <property type="match status" value="1"/>
</dbReference>